<dbReference type="RefSeq" id="WP_143234497.1">
    <property type="nucleotide sequence ID" value="NZ_OBDY01000003.1"/>
</dbReference>
<feature type="domain" description="Alpha/beta-hydrolase catalytic" evidence="2">
    <location>
        <begin position="1"/>
        <end position="31"/>
    </location>
</feature>
<proteinExistence type="predicted"/>
<gene>
    <name evidence="3" type="ORF">SAMN05421748_10317</name>
</gene>
<dbReference type="GO" id="GO:0016787">
    <property type="term" value="F:hydrolase activity"/>
    <property type="evidence" value="ECO:0007669"/>
    <property type="project" value="UniProtKB-KW"/>
</dbReference>
<name>A0A285GX27_9ACTN</name>
<dbReference type="Pfam" id="PF10081">
    <property type="entry name" value="Abhydrolase_9"/>
    <property type="match status" value="2"/>
</dbReference>
<organism evidence="3 4">
    <name type="scientific">Paractinoplanes atraurantiacus</name>
    <dbReference type="NCBI Taxonomy" id="1036182"/>
    <lineage>
        <taxon>Bacteria</taxon>
        <taxon>Bacillati</taxon>
        <taxon>Actinomycetota</taxon>
        <taxon>Actinomycetes</taxon>
        <taxon>Micromonosporales</taxon>
        <taxon>Micromonosporaceae</taxon>
        <taxon>Paractinoplanes</taxon>
    </lineage>
</organism>
<evidence type="ECO:0000313" key="4">
    <source>
        <dbReference type="Proteomes" id="UP000219612"/>
    </source>
</evidence>
<keyword evidence="3" id="KW-0378">Hydrolase</keyword>
<dbReference type="EMBL" id="OBDY01000003">
    <property type="protein sequence ID" value="SNY28062.1"/>
    <property type="molecule type" value="Genomic_DNA"/>
</dbReference>
<evidence type="ECO:0000256" key="1">
    <source>
        <dbReference type="SAM" id="MobiDB-lite"/>
    </source>
</evidence>
<dbReference type="AlphaFoldDB" id="A0A285GX27"/>
<dbReference type="OrthoDB" id="4397445at2"/>
<feature type="region of interest" description="Disordered" evidence="1">
    <location>
        <begin position="36"/>
        <end position="58"/>
    </location>
</feature>
<feature type="domain" description="Alpha/beta-hydrolase catalytic" evidence="2">
    <location>
        <begin position="56"/>
        <end position="153"/>
    </location>
</feature>
<protein>
    <submittedName>
        <fullName evidence="3">Alpha/beta-hydrolase family protein</fullName>
    </submittedName>
</protein>
<sequence length="163" mass="17883">MAELRRTGAFEREVLCLITATGPGWVNARGVDRWSTSGAPPSASRPFRAISTSRARPGAGPRVVYRQYASDPITWWSPRLMVSRPDWLRERRGSDVLPAVHRYPFVTFWQVTADMAVSNGVPDGHGHDFGAMPVAAWARIAPPAGWTDARTAALTEVIAAERS</sequence>
<dbReference type="InterPro" id="IPR027787">
    <property type="entry name" value="Alpha/beta-hydrolase_catalytic"/>
</dbReference>
<accession>A0A285GX27</accession>
<evidence type="ECO:0000313" key="3">
    <source>
        <dbReference type="EMBL" id="SNY28062.1"/>
    </source>
</evidence>
<reference evidence="3 4" key="1">
    <citation type="submission" date="2017-09" db="EMBL/GenBank/DDBJ databases">
        <authorList>
            <person name="Ehlers B."/>
            <person name="Leendertz F.H."/>
        </authorList>
    </citation>
    <scope>NUCLEOTIDE SEQUENCE [LARGE SCALE GENOMIC DNA]</scope>
    <source>
        <strain evidence="3 4">CGMCC 4.6857</strain>
    </source>
</reference>
<dbReference type="Proteomes" id="UP000219612">
    <property type="component" value="Unassembled WGS sequence"/>
</dbReference>
<evidence type="ECO:0000259" key="2">
    <source>
        <dbReference type="Pfam" id="PF10081"/>
    </source>
</evidence>
<keyword evidence="4" id="KW-1185">Reference proteome</keyword>